<protein>
    <submittedName>
        <fullName evidence="7">Uncharacterized protein</fullName>
    </submittedName>
</protein>
<dbReference type="Proteomes" id="UP000054408">
    <property type="component" value="Unassembled WGS sequence"/>
</dbReference>
<gene>
    <name evidence="7" type="ORF">AMSG_05977</name>
</gene>
<dbReference type="GeneID" id="25565259"/>
<dbReference type="AlphaFoldDB" id="A0A0L0DBV0"/>
<dbReference type="GO" id="GO:0005789">
    <property type="term" value="C:endoplasmic reticulum membrane"/>
    <property type="evidence" value="ECO:0007669"/>
    <property type="project" value="UniProtKB-SubCell"/>
</dbReference>
<name>A0A0L0DBV0_THETB</name>
<accession>A0A0L0DBV0</accession>
<sequence length="101" mass="11034">MLTALRARRYKFELCTGLYMLEPWEKAICYISMVLAVLAVGYSVSVVYPQYDALLVAYTGYSSMDMTIMVWNQIKSFVQGYLPVADSAAAAVKNGAAAASA</sequence>
<keyword evidence="4 6" id="KW-1133">Transmembrane helix</keyword>
<organism evidence="7 8">
    <name type="scientific">Thecamonas trahens ATCC 50062</name>
    <dbReference type="NCBI Taxonomy" id="461836"/>
    <lineage>
        <taxon>Eukaryota</taxon>
        <taxon>Apusozoa</taxon>
        <taxon>Apusomonadida</taxon>
        <taxon>Apusomonadidae</taxon>
        <taxon>Thecamonas</taxon>
    </lineage>
</organism>
<dbReference type="Pfam" id="PF11779">
    <property type="entry name" value="SPT_ssu-like"/>
    <property type="match status" value="1"/>
</dbReference>
<feature type="transmembrane region" description="Helical" evidence="6">
    <location>
        <begin position="27"/>
        <end position="48"/>
    </location>
</feature>
<dbReference type="InterPro" id="IPR024512">
    <property type="entry name" value="Ser_palmitoyltrfase_ssu-like"/>
</dbReference>
<reference evidence="7 8" key="1">
    <citation type="submission" date="2010-05" db="EMBL/GenBank/DDBJ databases">
        <title>The Genome Sequence of Thecamonas trahens ATCC 50062.</title>
        <authorList>
            <consortium name="The Broad Institute Genome Sequencing Platform"/>
            <person name="Russ C."/>
            <person name="Cuomo C."/>
            <person name="Shea T."/>
            <person name="Young S.K."/>
            <person name="Zeng Q."/>
            <person name="Koehrsen M."/>
            <person name="Haas B."/>
            <person name="Borodovsky M."/>
            <person name="Guigo R."/>
            <person name="Alvarado L."/>
            <person name="Berlin A."/>
            <person name="Bochicchio J."/>
            <person name="Borenstein D."/>
            <person name="Chapman S."/>
            <person name="Chen Z."/>
            <person name="Freedman E."/>
            <person name="Gellesch M."/>
            <person name="Goldberg J."/>
            <person name="Griggs A."/>
            <person name="Gujja S."/>
            <person name="Heilman E."/>
            <person name="Heiman D."/>
            <person name="Hepburn T."/>
            <person name="Howarth C."/>
            <person name="Jen D."/>
            <person name="Larson L."/>
            <person name="Mehta T."/>
            <person name="Park D."/>
            <person name="Pearson M."/>
            <person name="Roberts A."/>
            <person name="Saif S."/>
            <person name="Shenoy N."/>
            <person name="Sisk P."/>
            <person name="Stolte C."/>
            <person name="Sykes S."/>
            <person name="Thomson T."/>
            <person name="Walk T."/>
            <person name="White J."/>
            <person name="Yandava C."/>
            <person name="Burger G."/>
            <person name="Gray M.W."/>
            <person name="Holland P.W.H."/>
            <person name="King N."/>
            <person name="Lang F.B.F."/>
            <person name="Roger A.J."/>
            <person name="Ruiz-Trillo I."/>
            <person name="Lander E."/>
            <person name="Nusbaum C."/>
        </authorList>
    </citation>
    <scope>NUCLEOTIDE SEQUENCE [LARGE SCALE GENOMIC DNA]</scope>
    <source>
        <strain evidence="7 8">ATCC 50062</strain>
    </source>
</reference>
<evidence type="ECO:0000256" key="5">
    <source>
        <dbReference type="ARBA" id="ARBA00023136"/>
    </source>
</evidence>
<evidence type="ECO:0000256" key="2">
    <source>
        <dbReference type="ARBA" id="ARBA00022692"/>
    </source>
</evidence>
<evidence type="ECO:0000313" key="8">
    <source>
        <dbReference type="Proteomes" id="UP000054408"/>
    </source>
</evidence>
<comment type="subcellular location">
    <subcellularLocation>
        <location evidence="1">Endoplasmic reticulum membrane</location>
        <topology evidence="1">Multi-pass membrane protein</topology>
    </subcellularLocation>
</comment>
<keyword evidence="5 6" id="KW-0472">Membrane</keyword>
<evidence type="ECO:0000256" key="1">
    <source>
        <dbReference type="ARBA" id="ARBA00004477"/>
    </source>
</evidence>
<dbReference type="EMBL" id="GL349457">
    <property type="protein sequence ID" value="KNC49710.1"/>
    <property type="molecule type" value="Genomic_DNA"/>
</dbReference>
<evidence type="ECO:0000256" key="4">
    <source>
        <dbReference type="ARBA" id="ARBA00022989"/>
    </source>
</evidence>
<dbReference type="OrthoDB" id="202672at2759"/>
<evidence type="ECO:0000256" key="6">
    <source>
        <dbReference type="SAM" id="Phobius"/>
    </source>
</evidence>
<evidence type="ECO:0000313" key="7">
    <source>
        <dbReference type="EMBL" id="KNC49710.1"/>
    </source>
</evidence>
<evidence type="ECO:0000256" key="3">
    <source>
        <dbReference type="ARBA" id="ARBA00022824"/>
    </source>
</evidence>
<keyword evidence="2 6" id="KW-0812">Transmembrane</keyword>
<keyword evidence="8" id="KW-1185">Reference proteome</keyword>
<dbReference type="RefSeq" id="XP_013757501.1">
    <property type="nucleotide sequence ID" value="XM_013902047.1"/>
</dbReference>
<keyword evidence="3" id="KW-0256">Endoplasmic reticulum</keyword>
<proteinExistence type="predicted"/>